<comment type="catalytic activity">
    <reaction evidence="8">
        <text>L-seryl-[protein] + ATP = O-phospho-L-seryl-[protein] + ADP + H(+)</text>
        <dbReference type="Rhea" id="RHEA:17989"/>
        <dbReference type="Rhea" id="RHEA-COMP:9863"/>
        <dbReference type="Rhea" id="RHEA-COMP:11604"/>
        <dbReference type="ChEBI" id="CHEBI:15378"/>
        <dbReference type="ChEBI" id="CHEBI:29999"/>
        <dbReference type="ChEBI" id="CHEBI:30616"/>
        <dbReference type="ChEBI" id="CHEBI:83421"/>
        <dbReference type="ChEBI" id="CHEBI:456216"/>
        <dbReference type="EC" id="2.7.11.1"/>
    </reaction>
</comment>
<evidence type="ECO:0000256" key="1">
    <source>
        <dbReference type="ARBA" id="ARBA00012513"/>
    </source>
</evidence>
<comment type="caution">
    <text evidence="12">The sequence shown here is derived from an EMBL/GenBank/DDBJ whole genome shotgun (WGS) entry which is preliminary data.</text>
</comment>
<dbReference type="Proteomes" id="UP000612055">
    <property type="component" value="Unassembled WGS sequence"/>
</dbReference>
<feature type="compositionally biased region" description="Low complexity" evidence="10">
    <location>
        <begin position="644"/>
        <end position="691"/>
    </location>
</feature>
<feature type="region of interest" description="Disordered" evidence="10">
    <location>
        <begin position="304"/>
        <end position="373"/>
    </location>
</feature>
<reference evidence="12" key="1">
    <citation type="journal article" date="2020" name="bioRxiv">
        <title>Comparative genomics of Chlamydomonas.</title>
        <authorList>
            <person name="Craig R.J."/>
            <person name="Hasan A.R."/>
            <person name="Ness R.W."/>
            <person name="Keightley P.D."/>
        </authorList>
    </citation>
    <scope>NUCLEOTIDE SEQUENCE</scope>
    <source>
        <strain evidence="12">CCAP 11/70</strain>
    </source>
</reference>
<dbReference type="InterPro" id="IPR011009">
    <property type="entry name" value="Kinase-like_dom_sf"/>
</dbReference>
<keyword evidence="2" id="KW-0723">Serine/threonine-protein kinase</keyword>
<organism evidence="12 13">
    <name type="scientific">Edaphochlamys debaryana</name>
    <dbReference type="NCBI Taxonomy" id="47281"/>
    <lineage>
        <taxon>Eukaryota</taxon>
        <taxon>Viridiplantae</taxon>
        <taxon>Chlorophyta</taxon>
        <taxon>core chlorophytes</taxon>
        <taxon>Chlorophyceae</taxon>
        <taxon>CS clade</taxon>
        <taxon>Chlamydomonadales</taxon>
        <taxon>Chlamydomonadales incertae sedis</taxon>
        <taxon>Edaphochlamys</taxon>
    </lineage>
</organism>
<evidence type="ECO:0000256" key="2">
    <source>
        <dbReference type="ARBA" id="ARBA00022527"/>
    </source>
</evidence>
<dbReference type="InterPro" id="IPR000719">
    <property type="entry name" value="Prot_kinase_dom"/>
</dbReference>
<dbReference type="PROSITE" id="PS00108">
    <property type="entry name" value="PROTEIN_KINASE_ST"/>
    <property type="match status" value="1"/>
</dbReference>
<dbReference type="PROSITE" id="PS50011">
    <property type="entry name" value="PROTEIN_KINASE_DOM"/>
    <property type="match status" value="1"/>
</dbReference>
<gene>
    <name evidence="12" type="ORF">HYH03_008649</name>
</gene>
<proteinExistence type="predicted"/>
<accession>A0A835XZP3</accession>
<feature type="compositionally biased region" description="Low complexity" evidence="10">
    <location>
        <begin position="806"/>
        <end position="824"/>
    </location>
</feature>
<dbReference type="Gene3D" id="1.10.510.10">
    <property type="entry name" value="Transferase(Phosphotransferase) domain 1"/>
    <property type="match status" value="1"/>
</dbReference>
<dbReference type="InterPro" id="IPR008271">
    <property type="entry name" value="Ser/Thr_kinase_AS"/>
</dbReference>
<feature type="region of interest" description="Disordered" evidence="10">
    <location>
        <begin position="618"/>
        <end position="970"/>
    </location>
</feature>
<evidence type="ECO:0000313" key="13">
    <source>
        <dbReference type="Proteomes" id="UP000612055"/>
    </source>
</evidence>
<feature type="region of interest" description="Disordered" evidence="10">
    <location>
        <begin position="438"/>
        <end position="586"/>
    </location>
</feature>
<protein>
    <recommendedName>
        <fullName evidence="1">non-specific serine/threonine protein kinase</fullName>
        <ecNumber evidence="1">2.7.11.1</ecNumber>
    </recommendedName>
</protein>
<evidence type="ECO:0000256" key="4">
    <source>
        <dbReference type="ARBA" id="ARBA00022741"/>
    </source>
</evidence>
<feature type="compositionally biased region" description="Low complexity" evidence="10">
    <location>
        <begin position="881"/>
        <end position="897"/>
    </location>
</feature>
<evidence type="ECO:0000256" key="6">
    <source>
        <dbReference type="ARBA" id="ARBA00022840"/>
    </source>
</evidence>
<dbReference type="EC" id="2.7.11.1" evidence="1"/>
<feature type="compositionally biased region" description="Basic and acidic residues" evidence="10">
    <location>
        <begin position="309"/>
        <end position="322"/>
    </location>
</feature>
<keyword evidence="5" id="KW-0418">Kinase</keyword>
<feature type="compositionally biased region" description="Low complexity" evidence="10">
    <location>
        <begin position="337"/>
        <end position="348"/>
    </location>
</feature>
<feature type="compositionally biased region" description="Low complexity" evidence="10">
    <location>
        <begin position="502"/>
        <end position="516"/>
    </location>
</feature>
<feature type="compositionally biased region" description="Low complexity" evidence="10">
    <location>
        <begin position="769"/>
        <end position="786"/>
    </location>
</feature>
<keyword evidence="6 9" id="KW-0067">ATP-binding</keyword>
<feature type="compositionally biased region" description="Low complexity" evidence="10">
    <location>
        <begin position="924"/>
        <end position="938"/>
    </location>
</feature>
<dbReference type="PANTHER" id="PTHR44899:SF3">
    <property type="entry name" value="SERINE_THREONINE-PROTEIN KINASE NEK1"/>
    <property type="match status" value="1"/>
</dbReference>
<evidence type="ECO:0000256" key="3">
    <source>
        <dbReference type="ARBA" id="ARBA00022679"/>
    </source>
</evidence>
<evidence type="ECO:0000259" key="11">
    <source>
        <dbReference type="PROSITE" id="PS50011"/>
    </source>
</evidence>
<evidence type="ECO:0000256" key="10">
    <source>
        <dbReference type="SAM" id="MobiDB-lite"/>
    </source>
</evidence>
<evidence type="ECO:0000256" key="9">
    <source>
        <dbReference type="PROSITE-ProRule" id="PRU10141"/>
    </source>
</evidence>
<dbReference type="EMBL" id="JAEHOE010000039">
    <property type="protein sequence ID" value="KAG2493233.1"/>
    <property type="molecule type" value="Genomic_DNA"/>
</dbReference>
<evidence type="ECO:0000313" key="12">
    <source>
        <dbReference type="EMBL" id="KAG2493233.1"/>
    </source>
</evidence>
<dbReference type="GO" id="GO:0005524">
    <property type="term" value="F:ATP binding"/>
    <property type="evidence" value="ECO:0007669"/>
    <property type="project" value="UniProtKB-UniRule"/>
</dbReference>
<feature type="binding site" evidence="9">
    <location>
        <position position="35"/>
    </location>
    <ligand>
        <name>ATP</name>
        <dbReference type="ChEBI" id="CHEBI:30616"/>
    </ligand>
</feature>
<feature type="domain" description="Protein kinase" evidence="11">
    <location>
        <begin position="6"/>
        <end position="266"/>
    </location>
</feature>
<dbReference type="SMART" id="SM00220">
    <property type="entry name" value="S_TKc"/>
    <property type="match status" value="1"/>
</dbReference>
<dbReference type="PANTHER" id="PTHR44899">
    <property type="entry name" value="CAMK FAMILY PROTEIN KINASE"/>
    <property type="match status" value="1"/>
</dbReference>
<feature type="compositionally biased region" description="Low complexity" evidence="10">
    <location>
        <begin position="833"/>
        <end position="854"/>
    </location>
</feature>
<keyword evidence="4 9" id="KW-0547">Nucleotide-binding</keyword>
<evidence type="ECO:0000256" key="5">
    <source>
        <dbReference type="ARBA" id="ARBA00022777"/>
    </source>
</evidence>
<feature type="compositionally biased region" description="Low complexity" evidence="10">
    <location>
        <begin position="699"/>
        <end position="710"/>
    </location>
</feature>
<sequence>MSSEDYAPIRQIGKGAFGTAHIVQHKVTGERFVLKRVRLARQSAKERQFSVRELLLLSNLRHRNVLDFKGCWVEGGCNLCLLVELCESGDLFTQLRLRGQGPAGVHFSEEHLQEMAVQLLSAMAYLHRSCIVHRDLKSSNILITGEGCLKLADFGLSAVLGPDTGGMTKTVVGTPNYMSPCVLQEKPYGAPNDIWGLGCVLYEVSALKPAFQAFNMAGLIKKVASGPLPQLPSCYSEQWRGLVRSMLTREPEARPTAAQLLELDWLQPAVRRVEARFGPELPPGAPELLERLADLPPDIMGLLSSFQAQERDEKRRADEAKERRRAAAAKWDPLVRAAQGPAPAAKLPPLQPHRARKPAPRRPGGAVDALPLVPPRAAAGSPVNGAPAGAAAGLGARRKTYHGDGARVNSGGNGRPAAARLGGAAGGAGLRPAEVVVAAAGQPARPSSAPPDSPVRRSHMGGPGPEEGEGEGSDGGAGGEASGGSGGGAAWDGGRALGLGGEASEAGLALGLGPEPSDGDAVWGLACPTAPAEKGQEERVFSRLASQAGPPEALRDARGSASSGGALAGGDGGGSGGGSGGGAAVDTSAELGVRHSCPAVPLPVRALSAARLEPLAPAAPSALQPTAASKRAPEPPAAAPEPPKVSSQAPAVAPSVAASPEAPAAAASRPAPDAPEPAAGSGTEPPTATPAAPAPAPAAGPAKAPPVRAATGPPVIGVPTPRTASASRAALAPPSPARAASSLTPRPAATAAKPAAGAQAPKPPPPLAKVPAAAGAPRAAPSPRPSTADRGRSAGAPPGSAPAAPPAARDLARKSTGSIAAAAGGAPGGKAAGTGEAASAAAAPTAAAAAAAGPRPEVGSARPPSAVAGVRRSGVSITAPTVVSAARASPRATPTAVGAGAASRPRSAIGTGPGSRPGSAKPVATGAATGARSGSSTALEAAGSRRAVPPRAEAAPAGSRPGTAGAARKP</sequence>
<name>A0A835XZP3_9CHLO</name>
<dbReference type="OrthoDB" id="248923at2759"/>
<evidence type="ECO:0000256" key="8">
    <source>
        <dbReference type="ARBA" id="ARBA00048679"/>
    </source>
</evidence>
<dbReference type="InterPro" id="IPR051131">
    <property type="entry name" value="NEK_Ser/Thr_kinase_NIMA"/>
</dbReference>
<feature type="compositionally biased region" description="Low complexity" evidence="10">
    <location>
        <begin position="618"/>
        <end position="629"/>
    </location>
</feature>
<feature type="compositionally biased region" description="Gly residues" evidence="10">
    <location>
        <begin position="566"/>
        <end position="583"/>
    </location>
</feature>
<feature type="compositionally biased region" description="Gly residues" evidence="10">
    <location>
        <begin position="473"/>
        <end position="501"/>
    </location>
</feature>
<keyword evidence="3" id="KW-0808">Transferase</keyword>
<feature type="compositionally biased region" description="Low complexity" evidence="10">
    <location>
        <begin position="945"/>
        <end position="957"/>
    </location>
</feature>
<keyword evidence="13" id="KW-1185">Reference proteome</keyword>
<feature type="compositionally biased region" description="Pro residues" evidence="10">
    <location>
        <begin position="634"/>
        <end position="643"/>
    </location>
</feature>
<dbReference type="Pfam" id="PF00069">
    <property type="entry name" value="Pkinase"/>
    <property type="match status" value="1"/>
</dbReference>
<dbReference type="GO" id="GO:0004674">
    <property type="term" value="F:protein serine/threonine kinase activity"/>
    <property type="evidence" value="ECO:0007669"/>
    <property type="project" value="UniProtKB-KW"/>
</dbReference>
<dbReference type="SUPFAM" id="SSF56112">
    <property type="entry name" value="Protein kinase-like (PK-like)"/>
    <property type="match status" value="1"/>
</dbReference>
<feature type="compositionally biased region" description="Low complexity" evidence="10">
    <location>
        <begin position="719"/>
        <end position="760"/>
    </location>
</feature>
<dbReference type="AlphaFoldDB" id="A0A835XZP3"/>
<dbReference type="PROSITE" id="PS00107">
    <property type="entry name" value="PROTEIN_KINASE_ATP"/>
    <property type="match status" value="1"/>
</dbReference>
<feature type="region of interest" description="Disordered" evidence="10">
    <location>
        <begin position="401"/>
        <end position="426"/>
    </location>
</feature>
<evidence type="ECO:0000256" key="7">
    <source>
        <dbReference type="ARBA" id="ARBA00047899"/>
    </source>
</evidence>
<dbReference type="InterPro" id="IPR017441">
    <property type="entry name" value="Protein_kinase_ATP_BS"/>
</dbReference>
<comment type="catalytic activity">
    <reaction evidence="7">
        <text>L-threonyl-[protein] + ATP = O-phospho-L-threonyl-[protein] + ADP + H(+)</text>
        <dbReference type="Rhea" id="RHEA:46608"/>
        <dbReference type="Rhea" id="RHEA-COMP:11060"/>
        <dbReference type="Rhea" id="RHEA-COMP:11605"/>
        <dbReference type="ChEBI" id="CHEBI:15378"/>
        <dbReference type="ChEBI" id="CHEBI:30013"/>
        <dbReference type="ChEBI" id="CHEBI:30616"/>
        <dbReference type="ChEBI" id="CHEBI:61977"/>
        <dbReference type="ChEBI" id="CHEBI:456216"/>
        <dbReference type="EC" id="2.7.11.1"/>
    </reaction>
</comment>